<dbReference type="Proteomes" id="UP000295718">
    <property type="component" value="Unassembled WGS sequence"/>
</dbReference>
<keyword evidence="1" id="KW-0175">Coiled coil</keyword>
<dbReference type="GO" id="GO:0000150">
    <property type="term" value="F:DNA strand exchange activity"/>
    <property type="evidence" value="ECO:0007669"/>
    <property type="project" value="InterPro"/>
</dbReference>
<dbReference type="SMART" id="SM00857">
    <property type="entry name" value="Resolvase"/>
    <property type="match status" value="1"/>
</dbReference>
<dbReference type="PROSITE" id="PS51736">
    <property type="entry name" value="RECOMBINASES_3"/>
    <property type="match status" value="1"/>
</dbReference>
<dbReference type="AlphaFoldDB" id="A0A4R1QUH3"/>
<dbReference type="Gene3D" id="3.90.1750.20">
    <property type="entry name" value="Putative Large Serine Recombinase, Chain B, Domain 2"/>
    <property type="match status" value="1"/>
</dbReference>
<dbReference type="PANTHER" id="PTHR30461">
    <property type="entry name" value="DNA-INVERTASE FROM LAMBDOID PROPHAGE"/>
    <property type="match status" value="1"/>
</dbReference>
<dbReference type="InterPro" id="IPR025827">
    <property type="entry name" value="Zn_ribbon_recom_dom"/>
</dbReference>
<reference evidence="4 5" key="1">
    <citation type="submission" date="2019-03" db="EMBL/GenBank/DDBJ databases">
        <title>Genomic Encyclopedia of Type Strains, Phase IV (KMG-IV): sequencing the most valuable type-strain genomes for metagenomic binning, comparative biology and taxonomic classification.</title>
        <authorList>
            <person name="Goeker M."/>
        </authorList>
    </citation>
    <scope>NUCLEOTIDE SEQUENCE [LARGE SCALE GENOMIC DNA]</scope>
    <source>
        <strain evidence="4 5">DSM 100556</strain>
    </source>
</reference>
<feature type="domain" description="Recombinase" evidence="3">
    <location>
        <begin position="191"/>
        <end position="334"/>
    </location>
</feature>
<dbReference type="STRING" id="1469948.GCA_000732725_02109"/>
<gene>
    <name evidence="4" type="ORF">EDD76_108141</name>
</gene>
<dbReference type="Gene3D" id="3.40.50.1390">
    <property type="entry name" value="Resolvase, N-terminal catalytic domain"/>
    <property type="match status" value="1"/>
</dbReference>
<dbReference type="InterPro" id="IPR006119">
    <property type="entry name" value="Resolv_N"/>
</dbReference>
<dbReference type="Pfam" id="PF07508">
    <property type="entry name" value="Recombinase"/>
    <property type="match status" value="1"/>
</dbReference>
<dbReference type="GO" id="GO:0003677">
    <property type="term" value="F:DNA binding"/>
    <property type="evidence" value="ECO:0007669"/>
    <property type="project" value="InterPro"/>
</dbReference>
<comment type="caution">
    <text evidence="4">The sequence shown here is derived from an EMBL/GenBank/DDBJ whole genome shotgun (WGS) entry which is preliminary data.</text>
</comment>
<dbReference type="SUPFAM" id="SSF53041">
    <property type="entry name" value="Resolvase-like"/>
    <property type="match status" value="1"/>
</dbReference>
<dbReference type="InterPro" id="IPR036162">
    <property type="entry name" value="Resolvase-like_N_sf"/>
</dbReference>
<dbReference type="PROSITE" id="PS51737">
    <property type="entry name" value="RECOMBINASE_DNA_BIND"/>
    <property type="match status" value="1"/>
</dbReference>
<feature type="domain" description="Resolvase/invertase-type recombinase catalytic" evidence="2">
    <location>
        <begin position="24"/>
        <end position="183"/>
    </location>
</feature>
<keyword evidence="5" id="KW-1185">Reference proteome</keyword>
<evidence type="ECO:0000313" key="5">
    <source>
        <dbReference type="Proteomes" id="UP000295718"/>
    </source>
</evidence>
<dbReference type="Pfam" id="PF00239">
    <property type="entry name" value="Resolvase"/>
    <property type="match status" value="1"/>
</dbReference>
<evidence type="ECO:0000259" key="3">
    <source>
        <dbReference type="PROSITE" id="PS51737"/>
    </source>
</evidence>
<dbReference type="Pfam" id="PF13408">
    <property type="entry name" value="Zn_ribbon_recom"/>
    <property type="match status" value="1"/>
</dbReference>
<dbReference type="InterPro" id="IPR050639">
    <property type="entry name" value="SSR_resolvase"/>
</dbReference>
<evidence type="ECO:0000259" key="2">
    <source>
        <dbReference type="PROSITE" id="PS51736"/>
    </source>
</evidence>
<evidence type="ECO:0000313" key="4">
    <source>
        <dbReference type="EMBL" id="TCL57606.1"/>
    </source>
</evidence>
<proteinExistence type="predicted"/>
<name>A0A4R1QUH3_9FIRM</name>
<organism evidence="4 5">
    <name type="scientific">Kineothrix alysoides</name>
    <dbReference type="NCBI Taxonomy" id="1469948"/>
    <lineage>
        <taxon>Bacteria</taxon>
        <taxon>Bacillati</taxon>
        <taxon>Bacillota</taxon>
        <taxon>Clostridia</taxon>
        <taxon>Lachnospirales</taxon>
        <taxon>Lachnospiraceae</taxon>
        <taxon>Kineothrix</taxon>
    </lineage>
</organism>
<dbReference type="EMBL" id="SLUO01000008">
    <property type="protein sequence ID" value="TCL57606.1"/>
    <property type="molecule type" value="Genomic_DNA"/>
</dbReference>
<protein>
    <submittedName>
        <fullName evidence="4">DNA invertase Pin-like site-specific DNA recombinase</fullName>
    </submittedName>
</protein>
<dbReference type="PANTHER" id="PTHR30461:SF23">
    <property type="entry name" value="DNA RECOMBINASE-RELATED"/>
    <property type="match status" value="1"/>
</dbReference>
<feature type="coiled-coil region" evidence="1">
    <location>
        <begin position="483"/>
        <end position="510"/>
    </location>
</feature>
<dbReference type="OrthoDB" id="9784557at2"/>
<evidence type="ECO:0000256" key="1">
    <source>
        <dbReference type="SAM" id="Coils"/>
    </source>
</evidence>
<accession>A0A4R1QUH3</accession>
<dbReference type="InterPro" id="IPR038109">
    <property type="entry name" value="DNA_bind_recomb_sf"/>
</dbReference>
<dbReference type="InterPro" id="IPR011109">
    <property type="entry name" value="DNA_bind_recombinase_dom"/>
</dbReference>
<sequence>MARTAKRYMEEPVRIKGTSIITYSVGIYSRLSVDHNDRKSESIENQIEIVRQYIDDLNSRAGRRQEMVIYDVYIDRGTSGTSFERAGFKRLMNDVRNHVVDCIIVKDLSRFGRDYLETGNYIEKIFPFLGVRFIAVADDFDSMSEDVSRRKMVMNIKNLANDMYAKDISIRVTASRRIAAESGGYIGSFAPFGYGVSKINGIRKLVINPQSAEIVRYLFQNYEDGASFKEMVSSLYEKKIHRISDCNKYGHVYCKSGEVLHQWNPSVIRGVLSNPVYCGRLVQCRSKSMLVEGQKGIRQTTEKEWITVESCHEPIVELELFEKVNAGLNKSKKNWDEKSTFQEENIFCNILYCKNCGKKMKAVSYQSRIDGKKSYAYYCKSAYYIDERKCSRNYIREEQIEKFVSEQIKKTLNKQGFTAKKLTTMNCLECVRKTDGYREEQRKITQEKQKLITQAGTMYMKYKEDCINRQEYLSFIENKVEYEKFCEKRLEELKRKIRKSELRAEEENKYLRSLQSAKRCKKLNIHLVEALVEKIIVSPDGNLDIMFCFSNGGGYDAER</sequence>